<dbReference type="PRINTS" id="PR00014">
    <property type="entry name" value="FNTYPEIII"/>
</dbReference>
<feature type="region of interest" description="Disordered" evidence="3">
    <location>
        <begin position="107"/>
        <end position="137"/>
    </location>
</feature>
<dbReference type="SMART" id="SM00408">
    <property type="entry name" value="IGc2"/>
    <property type="match status" value="4"/>
</dbReference>
<dbReference type="InterPro" id="IPR003598">
    <property type="entry name" value="Ig_sub2"/>
</dbReference>
<protein>
    <submittedName>
        <fullName evidence="6">Unc-22</fullName>
    </submittedName>
</protein>
<dbReference type="Pfam" id="PF07679">
    <property type="entry name" value="I-set"/>
    <property type="match status" value="6"/>
</dbReference>
<proteinExistence type="predicted"/>
<evidence type="ECO:0000256" key="2">
    <source>
        <dbReference type="ARBA" id="ARBA00023319"/>
    </source>
</evidence>
<dbReference type="InterPro" id="IPR036116">
    <property type="entry name" value="FN3_sf"/>
</dbReference>
<evidence type="ECO:0000259" key="4">
    <source>
        <dbReference type="PROSITE" id="PS50835"/>
    </source>
</evidence>
<feature type="domain" description="Fibronectin type-III" evidence="5">
    <location>
        <begin position="878"/>
        <end position="971"/>
    </location>
</feature>
<dbReference type="PROSITE" id="PS50853">
    <property type="entry name" value="FN3"/>
    <property type="match status" value="2"/>
</dbReference>
<feature type="domain" description="Ig-like" evidence="4">
    <location>
        <begin position="682"/>
        <end position="759"/>
    </location>
</feature>
<feature type="compositionally biased region" description="Basic and acidic residues" evidence="3">
    <location>
        <begin position="273"/>
        <end position="283"/>
    </location>
</feature>
<evidence type="ECO:0000259" key="5">
    <source>
        <dbReference type="PROSITE" id="PS50853"/>
    </source>
</evidence>
<dbReference type="FunFam" id="2.60.40.10:FF:000056">
    <property type="entry name" value="twitchin isoform X4"/>
    <property type="match status" value="1"/>
</dbReference>
<sequence>MPPKGKPLPKGEPPAFITTIQGLTVDAGQPMRLESKVKGQNVQCTWYKKKMEIKPDSNFITKFDRGMASLELKSVSAGDSGDYTLTVRNEFGEKSAVASVLVKGGAPKSAAASGKNRQEDDEDAGPTDGPKFGKKPQNHTCIDGDTCVVEFTVIHDVMPEVRFSKGKREIKPGTKVKFDIDAASKTVRISISKLKFSDEGKYCVQLLKPDGQSNEDAFFNIYVKDPKDSNLDFRALLKHKDHKKRKSGDEDPDWGKLKHREKESSQEENIDWPDLKHREKKKKEPPSFKIPLVDVTVEEGVDKEVTFMAEFTVKNPKLVKWQRNRMEIFKGSKDEIIHETYVHKLRITKLSAKDSGRYTLTVDGVSTSANLLIKPKRKEYKFSRRMMESAKWKEGKSAELSLELPEPHLDVIWLKNGTQISADSKLYCVHQSGTTYTLKVSAATLDMAGLYECQVHGDTSKCMVSIDETDYEFMESLTGHEVLQHEACELTVLLNHERPKVRWFRGPKEDSLTEIKPSEKYELISNKLHRTLRIKDCVESDAGLYWCHLGNETSFQRCYASLAIAPEVRFVERLGAKQMAVEKHRVVLETLVENPHNRPVSWYKNGQPITDPRYITKGGLVLDMVDSVQISKSNFKGAKESHLYKYMLTIENCDYVDSASYTCKVGDQETQGTLTITKSMKPPVLDFSMLTDSVTVRVGKKVHLSIPYSANPEPTVTWLFQSSPVLEHMKCTQTSSLIDFLIESASRSDSGMYRVTATNDVGEMWREMMILVIDKAGLPRNLSVAEIWASNVLLRWEAPADDGGYPIGYYTIEMMNVKKSTSWTKIGQSKETEFRVRNLTENSMYRFRVCAHTMDGQGHWTELDKDVTAADPYDPPGGPDGVKVEEFTYHNARLVWSAPASDGGSPITSYVVEMRTGQDSRWTEVGSTGKCEYSIEQLKESTEYMFRVIAVNKMGRSAPALTTASITTKKKLRKPQLDTRDWNDVIKKKEQPFTLSCKYFGVPPPTIEWFKGKSQTLDTLKSQ</sequence>
<accession>A0A7J7IZ78</accession>
<feature type="domain" description="Ig-like" evidence="4">
    <location>
        <begin position="14"/>
        <end position="103"/>
    </location>
</feature>
<reference evidence="6" key="1">
    <citation type="submission" date="2020-06" db="EMBL/GenBank/DDBJ databases">
        <title>Draft genome of Bugula neritina, a colonial animal packing powerful symbionts and potential medicines.</title>
        <authorList>
            <person name="Rayko M."/>
        </authorList>
    </citation>
    <scope>NUCLEOTIDE SEQUENCE [LARGE SCALE GENOMIC DNA]</scope>
    <source>
        <strain evidence="6">Kwan_BN1</strain>
    </source>
</reference>
<dbReference type="Proteomes" id="UP000593567">
    <property type="component" value="Unassembled WGS sequence"/>
</dbReference>
<keyword evidence="1" id="KW-0677">Repeat</keyword>
<dbReference type="InterPro" id="IPR036179">
    <property type="entry name" value="Ig-like_dom_sf"/>
</dbReference>
<evidence type="ECO:0000313" key="7">
    <source>
        <dbReference type="Proteomes" id="UP000593567"/>
    </source>
</evidence>
<evidence type="ECO:0000313" key="6">
    <source>
        <dbReference type="EMBL" id="KAF6018856.1"/>
    </source>
</evidence>
<feature type="domain" description="Ig-like" evidence="4">
    <location>
        <begin position="488"/>
        <end position="563"/>
    </location>
</feature>
<dbReference type="SMART" id="SM00060">
    <property type="entry name" value="FN3"/>
    <property type="match status" value="2"/>
</dbReference>
<dbReference type="SUPFAM" id="SSF48726">
    <property type="entry name" value="Immunoglobulin"/>
    <property type="match status" value="8"/>
</dbReference>
<dbReference type="CDD" id="cd00096">
    <property type="entry name" value="Ig"/>
    <property type="match status" value="2"/>
</dbReference>
<dbReference type="GO" id="GO:0045214">
    <property type="term" value="P:sarcomere organization"/>
    <property type="evidence" value="ECO:0007669"/>
    <property type="project" value="TreeGrafter"/>
</dbReference>
<organism evidence="6 7">
    <name type="scientific">Bugula neritina</name>
    <name type="common">Brown bryozoan</name>
    <name type="synonym">Sertularia neritina</name>
    <dbReference type="NCBI Taxonomy" id="10212"/>
    <lineage>
        <taxon>Eukaryota</taxon>
        <taxon>Metazoa</taxon>
        <taxon>Spiralia</taxon>
        <taxon>Lophotrochozoa</taxon>
        <taxon>Bryozoa</taxon>
        <taxon>Gymnolaemata</taxon>
        <taxon>Cheilostomatida</taxon>
        <taxon>Flustrina</taxon>
        <taxon>Buguloidea</taxon>
        <taxon>Bugulidae</taxon>
        <taxon>Bugula</taxon>
    </lineage>
</organism>
<gene>
    <name evidence="6" type="ORF">EB796_022835</name>
</gene>
<dbReference type="PROSITE" id="PS50835">
    <property type="entry name" value="IG_LIKE"/>
    <property type="match status" value="6"/>
</dbReference>
<feature type="compositionally biased region" description="Basic and acidic residues" evidence="3">
    <location>
        <begin position="247"/>
        <end position="265"/>
    </location>
</feature>
<dbReference type="InterPro" id="IPR007110">
    <property type="entry name" value="Ig-like_dom"/>
</dbReference>
<dbReference type="Gene3D" id="2.60.40.10">
    <property type="entry name" value="Immunoglobulins"/>
    <property type="match status" value="10"/>
</dbReference>
<dbReference type="InterPro" id="IPR003961">
    <property type="entry name" value="FN3_dom"/>
</dbReference>
<dbReference type="Pfam" id="PF00041">
    <property type="entry name" value="fn3"/>
    <property type="match status" value="2"/>
</dbReference>
<dbReference type="SUPFAM" id="SSF49265">
    <property type="entry name" value="Fibronectin type III"/>
    <property type="match status" value="1"/>
</dbReference>
<keyword evidence="2" id="KW-0393">Immunoglobulin domain</keyword>
<feature type="domain" description="Ig-like" evidence="4">
    <location>
        <begin position="375"/>
        <end position="465"/>
    </location>
</feature>
<evidence type="ECO:0000256" key="3">
    <source>
        <dbReference type="SAM" id="MobiDB-lite"/>
    </source>
</evidence>
<evidence type="ECO:0000256" key="1">
    <source>
        <dbReference type="ARBA" id="ARBA00022737"/>
    </source>
</evidence>
<dbReference type="PANTHER" id="PTHR13817:SF151">
    <property type="entry name" value="TITIN"/>
    <property type="match status" value="1"/>
</dbReference>
<dbReference type="InterPro" id="IPR013098">
    <property type="entry name" value="Ig_I-set"/>
</dbReference>
<name>A0A7J7IZ78_BUGNE</name>
<dbReference type="FunFam" id="2.60.40.10:FF:000107">
    <property type="entry name" value="Myosin, light chain kinase a"/>
    <property type="match status" value="1"/>
</dbReference>
<keyword evidence="7" id="KW-1185">Reference proteome</keyword>
<feature type="domain" description="Ig-like" evidence="4">
    <location>
        <begin position="975"/>
        <end position="1023"/>
    </location>
</feature>
<dbReference type="AlphaFoldDB" id="A0A7J7IZ78"/>
<dbReference type="OrthoDB" id="6266258at2759"/>
<feature type="domain" description="Ig-like" evidence="4">
    <location>
        <begin position="566"/>
        <end position="675"/>
    </location>
</feature>
<dbReference type="InterPro" id="IPR013783">
    <property type="entry name" value="Ig-like_fold"/>
</dbReference>
<dbReference type="GO" id="GO:0031430">
    <property type="term" value="C:M band"/>
    <property type="evidence" value="ECO:0007669"/>
    <property type="project" value="TreeGrafter"/>
</dbReference>
<feature type="domain" description="Fibronectin type-III" evidence="5">
    <location>
        <begin position="778"/>
        <end position="872"/>
    </location>
</feature>
<dbReference type="InterPro" id="IPR050964">
    <property type="entry name" value="Striated_Muscle_Regulatory"/>
</dbReference>
<dbReference type="InterPro" id="IPR003599">
    <property type="entry name" value="Ig_sub"/>
</dbReference>
<dbReference type="EMBL" id="VXIV02003271">
    <property type="protein sequence ID" value="KAF6018856.1"/>
    <property type="molecule type" value="Genomic_DNA"/>
</dbReference>
<dbReference type="SMART" id="SM00409">
    <property type="entry name" value="IG"/>
    <property type="match status" value="7"/>
</dbReference>
<feature type="region of interest" description="Disordered" evidence="3">
    <location>
        <begin position="242"/>
        <end position="283"/>
    </location>
</feature>
<dbReference type="FunFam" id="2.60.40.10:FF:000031">
    <property type="entry name" value="Myosin-binding protein C, slow type"/>
    <property type="match status" value="1"/>
</dbReference>
<comment type="caution">
    <text evidence="6">The sequence shown here is derived from an EMBL/GenBank/DDBJ whole genome shotgun (WGS) entry which is preliminary data.</text>
</comment>
<dbReference type="CDD" id="cd00063">
    <property type="entry name" value="FN3"/>
    <property type="match status" value="2"/>
</dbReference>
<dbReference type="PANTHER" id="PTHR13817">
    <property type="entry name" value="TITIN"/>
    <property type="match status" value="1"/>
</dbReference>